<organism evidence="5 6">
    <name type="scientific">Mumia flava</name>
    <dbReference type="NCBI Taxonomy" id="1348852"/>
    <lineage>
        <taxon>Bacteria</taxon>
        <taxon>Bacillati</taxon>
        <taxon>Actinomycetota</taxon>
        <taxon>Actinomycetes</taxon>
        <taxon>Propionibacteriales</taxon>
        <taxon>Nocardioidaceae</taxon>
        <taxon>Mumia</taxon>
    </lineage>
</organism>
<protein>
    <submittedName>
        <fullName evidence="5">Helix-turn-helix protein</fullName>
    </submittedName>
</protein>
<name>A0A0B2B7I2_9ACTN</name>
<dbReference type="PRINTS" id="PR00778">
    <property type="entry name" value="HTHARSR"/>
</dbReference>
<dbReference type="Gene3D" id="1.10.10.10">
    <property type="entry name" value="Winged helix-like DNA-binding domain superfamily/Winged helix DNA-binding domain"/>
    <property type="match status" value="1"/>
</dbReference>
<dbReference type="Pfam" id="PF01022">
    <property type="entry name" value="HTH_5"/>
    <property type="match status" value="1"/>
</dbReference>
<dbReference type="Proteomes" id="UP000230842">
    <property type="component" value="Unassembled WGS sequence"/>
</dbReference>
<dbReference type="Pfam" id="PF19361">
    <property type="entry name" value="DUF5937"/>
    <property type="match status" value="1"/>
</dbReference>
<reference evidence="5 6" key="1">
    <citation type="submission" date="2017-11" db="EMBL/GenBank/DDBJ databases">
        <title>Genomic Encyclopedia of Archaeal and Bacterial Type Strains, Phase II (KMG-II): From Individual Species to Whole Genera.</title>
        <authorList>
            <person name="Goeker M."/>
        </authorList>
    </citation>
    <scope>NUCLEOTIDE SEQUENCE [LARGE SCALE GENOMIC DNA]</scope>
    <source>
        <strain evidence="5 6">DSM 27763</strain>
    </source>
</reference>
<keyword evidence="1" id="KW-0805">Transcription regulation</keyword>
<dbReference type="EMBL" id="PGEZ01000001">
    <property type="protein sequence ID" value="PJJ56755.1"/>
    <property type="molecule type" value="Genomic_DNA"/>
</dbReference>
<proteinExistence type="predicted"/>
<sequence length="324" mass="35672">MIRYRLGAGAASVRWAMSPVHEVVSLAQLLTEPRRHPIYHHWLRRRWRRLAGLDLTGLTVLMAAGAYRPDFLDPSCVSSEPTFEEGLAAVLATPTEQVYAELVDATRGRPADVRHRLLDDPDRARSEAAAVVRRLWKAAVEPEWPSMRQALRAEMLDRALQVNRDGLRAVIPRLHHSMACQDDTITVERPVDVVAPCPEGLLLVPSLFITDRVQCTTADHWTPAIYYPASGRYLWAIPPTPRSLDRLLGTTRSKILAALATPLQTTVVAGLVEVTPPTASEHLAILREAGLIDTSRAGRTATHELTEAGRALLDAASTPSLQPA</sequence>
<keyword evidence="2" id="KW-0238">DNA-binding</keyword>
<dbReference type="SUPFAM" id="SSF46785">
    <property type="entry name" value="Winged helix' DNA-binding domain"/>
    <property type="match status" value="1"/>
</dbReference>
<dbReference type="InterPro" id="IPR001845">
    <property type="entry name" value="HTH_ArsR_DNA-bd_dom"/>
</dbReference>
<dbReference type="InterPro" id="IPR045981">
    <property type="entry name" value="DUF5937"/>
</dbReference>
<dbReference type="GO" id="GO:0003700">
    <property type="term" value="F:DNA-binding transcription factor activity"/>
    <property type="evidence" value="ECO:0007669"/>
    <property type="project" value="InterPro"/>
</dbReference>
<dbReference type="PANTHER" id="PTHR43132:SF8">
    <property type="entry name" value="HTH-TYPE TRANSCRIPTIONAL REGULATOR KMTR"/>
    <property type="match status" value="1"/>
</dbReference>
<keyword evidence="6" id="KW-1185">Reference proteome</keyword>
<dbReference type="InterPro" id="IPR011991">
    <property type="entry name" value="ArsR-like_HTH"/>
</dbReference>
<dbReference type="SMART" id="SM00418">
    <property type="entry name" value="HTH_ARSR"/>
    <property type="match status" value="1"/>
</dbReference>
<evidence type="ECO:0000256" key="2">
    <source>
        <dbReference type="ARBA" id="ARBA00023125"/>
    </source>
</evidence>
<dbReference type="OrthoDB" id="3460651at2"/>
<feature type="domain" description="HTH arsR-type" evidence="4">
    <location>
        <begin position="242"/>
        <end position="317"/>
    </location>
</feature>
<accession>A0A0B2B7I2</accession>
<evidence type="ECO:0000313" key="6">
    <source>
        <dbReference type="Proteomes" id="UP000230842"/>
    </source>
</evidence>
<evidence type="ECO:0000259" key="4">
    <source>
        <dbReference type="SMART" id="SM00418"/>
    </source>
</evidence>
<keyword evidence="3" id="KW-0804">Transcription</keyword>
<evidence type="ECO:0000256" key="3">
    <source>
        <dbReference type="ARBA" id="ARBA00023163"/>
    </source>
</evidence>
<dbReference type="InterPro" id="IPR051011">
    <property type="entry name" value="Metal_resp_trans_reg"/>
</dbReference>
<evidence type="ECO:0000313" key="5">
    <source>
        <dbReference type="EMBL" id="PJJ56755.1"/>
    </source>
</evidence>
<evidence type="ECO:0000256" key="1">
    <source>
        <dbReference type="ARBA" id="ARBA00023015"/>
    </source>
</evidence>
<comment type="caution">
    <text evidence="5">The sequence shown here is derived from an EMBL/GenBank/DDBJ whole genome shotgun (WGS) entry which is preliminary data.</text>
</comment>
<dbReference type="InterPro" id="IPR036388">
    <property type="entry name" value="WH-like_DNA-bd_sf"/>
</dbReference>
<dbReference type="PANTHER" id="PTHR43132">
    <property type="entry name" value="ARSENICAL RESISTANCE OPERON REPRESSOR ARSR-RELATED"/>
    <property type="match status" value="1"/>
</dbReference>
<dbReference type="GO" id="GO:0003677">
    <property type="term" value="F:DNA binding"/>
    <property type="evidence" value="ECO:0007669"/>
    <property type="project" value="UniProtKB-KW"/>
</dbReference>
<dbReference type="RefSeq" id="WP_039362930.1">
    <property type="nucleotide sequence ID" value="NZ_PGEZ01000001.1"/>
</dbReference>
<dbReference type="CDD" id="cd00090">
    <property type="entry name" value="HTH_ARSR"/>
    <property type="match status" value="1"/>
</dbReference>
<dbReference type="AlphaFoldDB" id="A0A0B2B7I2"/>
<dbReference type="InterPro" id="IPR036390">
    <property type="entry name" value="WH_DNA-bd_sf"/>
</dbReference>
<gene>
    <name evidence="5" type="ORF">CLV56_0966</name>
</gene>